<evidence type="ECO:0000256" key="15">
    <source>
        <dbReference type="SAM" id="SignalP"/>
    </source>
</evidence>
<evidence type="ECO:0000256" key="10">
    <source>
        <dbReference type="ARBA" id="ARBA00023157"/>
    </source>
</evidence>
<keyword evidence="20" id="KW-1185">Reference proteome</keyword>
<evidence type="ECO:0000259" key="17">
    <source>
        <dbReference type="PROSITE" id="PS50927"/>
    </source>
</evidence>
<gene>
    <name evidence="19" type="ORF">CR513_18313</name>
</gene>
<dbReference type="EMBL" id="QJKJ01003388">
    <property type="protein sequence ID" value="RDX98727.1"/>
    <property type="molecule type" value="Genomic_DNA"/>
</dbReference>
<evidence type="ECO:0000256" key="6">
    <source>
        <dbReference type="ARBA" id="ARBA00022729"/>
    </source>
</evidence>
<dbReference type="SMART" id="SM00220">
    <property type="entry name" value="S_TKc"/>
    <property type="match status" value="1"/>
</dbReference>
<dbReference type="Gene3D" id="2.90.10.10">
    <property type="entry name" value="Bulb-type lectin domain"/>
    <property type="match status" value="1"/>
</dbReference>
<dbReference type="AlphaFoldDB" id="A0A371H7G4"/>
<evidence type="ECO:0000256" key="8">
    <source>
        <dbReference type="ARBA" id="ARBA00022777"/>
    </source>
</evidence>
<feature type="chain" id="PRO_5016810746" description="non-specific serine/threonine protein kinase" evidence="15">
    <location>
        <begin position="27"/>
        <end position="1114"/>
    </location>
</feature>
<keyword evidence="14" id="KW-0472">Membrane</keyword>
<reference evidence="19" key="1">
    <citation type="submission" date="2018-05" db="EMBL/GenBank/DDBJ databases">
        <title>Draft genome of Mucuna pruriens seed.</title>
        <authorList>
            <person name="Nnadi N.E."/>
            <person name="Vos R."/>
            <person name="Hasami M.H."/>
            <person name="Devisetty U.K."/>
            <person name="Aguiy J.C."/>
        </authorList>
    </citation>
    <scope>NUCLEOTIDE SEQUENCE [LARGE SCALE GENOMIC DNA]</scope>
    <source>
        <strain evidence="19">JCA_2017</strain>
    </source>
</reference>
<dbReference type="SUPFAM" id="SSF51110">
    <property type="entry name" value="alpha-D-mannose-specific plant lectins"/>
    <property type="match status" value="1"/>
</dbReference>
<comment type="caution">
    <text evidence="19">The sequence shown here is derived from an EMBL/GenBank/DDBJ whole genome shotgun (WGS) entry which is preliminary data.</text>
</comment>
<dbReference type="GO" id="GO:0005524">
    <property type="term" value="F:ATP binding"/>
    <property type="evidence" value="ECO:0007669"/>
    <property type="project" value="UniProtKB-KW"/>
</dbReference>
<dbReference type="InterPro" id="IPR001480">
    <property type="entry name" value="Bulb-type_lectin_dom"/>
</dbReference>
<dbReference type="SMART" id="SM00108">
    <property type="entry name" value="B_lectin"/>
    <property type="match status" value="1"/>
</dbReference>
<dbReference type="FunFam" id="2.90.10.10:FF:000001">
    <property type="entry name" value="G-type lectin S-receptor-like serine/threonine-protein kinase"/>
    <property type="match status" value="1"/>
</dbReference>
<keyword evidence="11" id="KW-0325">Glycoprotein</keyword>
<keyword evidence="8" id="KW-0418">Kinase</keyword>
<comment type="catalytic activity">
    <reaction evidence="13">
        <text>L-seryl-[protein] + ATP = O-phospho-L-seryl-[protein] + ADP + H(+)</text>
        <dbReference type="Rhea" id="RHEA:17989"/>
        <dbReference type="Rhea" id="RHEA-COMP:9863"/>
        <dbReference type="Rhea" id="RHEA-COMP:11604"/>
        <dbReference type="ChEBI" id="CHEBI:15378"/>
        <dbReference type="ChEBI" id="CHEBI:29999"/>
        <dbReference type="ChEBI" id="CHEBI:30616"/>
        <dbReference type="ChEBI" id="CHEBI:83421"/>
        <dbReference type="ChEBI" id="CHEBI:456216"/>
        <dbReference type="EC" id="2.7.11.1"/>
    </reaction>
</comment>
<feature type="domain" description="Protein kinase" evidence="16">
    <location>
        <begin position="510"/>
        <end position="784"/>
    </location>
</feature>
<organism evidence="19 20">
    <name type="scientific">Mucuna pruriens</name>
    <name type="common">Velvet bean</name>
    <name type="synonym">Dolichos pruriens</name>
    <dbReference type="NCBI Taxonomy" id="157652"/>
    <lineage>
        <taxon>Eukaryota</taxon>
        <taxon>Viridiplantae</taxon>
        <taxon>Streptophyta</taxon>
        <taxon>Embryophyta</taxon>
        <taxon>Tracheophyta</taxon>
        <taxon>Spermatophyta</taxon>
        <taxon>Magnoliopsida</taxon>
        <taxon>eudicotyledons</taxon>
        <taxon>Gunneridae</taxon>
        <taxon>Pentapetalae</taxon>
        <taxon>rosids</taxon>
        <taxon>fabids</taxon>
        <taxon>Fabales</taxon>
        <taxon>Fabaceae</taxon>
        <taxon>Papilionoideae</taxon>
        <taxon>50 kb inversion clade</taxon>
        <taxon>NPAAA clade</taxon>
        <taxon>indigoferoid/millettioid clade</taxon>
        <taxon>Phaseoleae</taxon>
        <taxon>Mucuna</taxon>
    </lineage>
</organism>
<dbReference type="InterPro" id="IPR008271">
    <property type="entry name" value="Ser/Thr_kinase_AS"/>
</dbReference>
<evidence type="ECO:0000259" key="16">
    <source>
        <dbReference type="PROSITE" id="PS50011"/>
    </source>
</evidence>
<keyword evidence="14" id="KW-0812">Transmembrane</keyword>
<dbReference type="Pfam" id="PF08276">
    <property type="entry name" value="PAN_2"/>
    <property type="match status" value="1"/>
</dbReference>
<dbReference type="InterPro" id="IPR000858">
    <property type="entry name" value="S_locus_glycoprot_dom"/>
</dbReference>
<dbReference type="CDD" id="cd14066">
    <property type="entry name" value="STKc_IRAK"/>
    <property type="match status" value="1"/>
</dbReference>
<keyword evidence="10" id="KW-1015">Disulfide bond</keyword>
<proteinExistence type="predicted"/>
<evidence type="ECO:0000256" key="1">
    <source>
        <dbReference type="ARBA" id="ARBA00004251"/>
    </source>
</evidence>
<evidence type="ECO:0000259" key="18">
    <source>
        <dbReference type="PROSITE" id="PS50948"/>
    </source>
</evidence>
<dbReference type="PROSITE" id="PS50927">
    <property type="entry name" value="BULB_LECTIN"/>
    <property type="match status" value="1"/>
</dbReference>
<evidence type="ECO:0000313" key="20">
    <source>
        <dbReference type="Proteomes" id="UP000257109"/>
    </source>
</evidence>
<dbReference type="InterPro" id="IPR000719">
    <property type="entry name" value="Prot_kinase_dom"/>
</dbReference>
<dbReference type="InterPro" id="IPR003609">
    <property type="entry name" value="Pan_app"/>
</dbReference>
<feature type="transmembrane region" description="Helical" evidence="14">
    <location>
        <begin position="840"/>
        <end position="863"/>
    </location>
</feature>
<feature type="signal peptide" evidence="15">
    <location>
        <begin position="1"/>
        <end position="26"/>
    </location>
</feature>
<keyword evidence="4" id="KW-0723">Serine/threonine-protein kinase</keyword>
<dbReference type="GO" id="GO:0048544">
    <property type="term" value="P:recognition of pollen"/>
    <property type="evidence" value="ECO:0007669"/>
    <property type="project" value="InterPro"/>
</dbReference>
<sequence>MGFPSHTNLLNGFIIFCIIFLGLTSARDTLTSSQSIRDSETITSDDSVFKLGFFSPENSTRRYVGIWYLSDSNVIWIANRDQPLIDSSGVLKISKDGNLVLVDGNNHVIWSSNVSNTATTSSTAQLSLSGNLVLKDDSTGQTLWESFKHPCDAAVPTMRISANRITGEKIRFVSRKSASDPSTGYFSASLERLSAPEVFLWINGTRPYWRTGPWNGRIFIGTPLMSTGYLYGWNVGYEGNETVYLTYSFADPSAFGILTLTAQGKIKLLRYYNRKQVLTMNLGISDCDVYGTCGPFGSCNAQSSPICSCLSGYEPRNEEEWSRQNWSSGCVRKVPLKCERAKNGSGAGQEDEFLKLETMKVPDFAERLDVEEGQCGTQCLQNCSCLAYAYDAGIGCLYWSRDLIDLQKFSTAGVDLYIRLAHSEFQSSNAQEHTSKRGHKRVIIGITVATGAIVLIICAYLAMRTFHSRKGTAKDSENQSQRVSEVQKPAKLDELPLFDFEVVANATNNFHVGNTLGKGGFGPVYKGLLSDGQEIAVKRLSRASGQGLEEFMNEVVVISKLQHRNLVRLLGCCIEGDEKMLIYEFMPNKSLDAFIFDPLRRKLLNWTKRFNIIEGVARGLLYLHRDSRLKIIHRDLKASNILLDADMNPKISDFGLARIYKGEDEVNTKRVVGTYGYMSPEYAMEGLFSEKSDVYSFGVLLLEIISGKRNTSFRNDDQSLSLIGYAWNLWNEDNIRSLVDPEISASGSENHILRCIHIAFLCVQEVAKTRPTMTTVLSMLNSEISHLPPPRQVAFVQKQNSPSLESSSQENQCNSNNHITIWNHFHIAAAKPKSSSLLRYIAMLILALIILVGIAVLIIWLVLKPKRLEYSVEDAAIRNFNLTDANHLYANFDLTIRAYNPNSRVSVYYDTVEMSVRYEDQTLATNAVKPFFQSHKNVTRLHVGLTAQTVALYESVPKDLRLERSSGDIELDVLFPEGPLSREGNPSMEKESLIGDLDELPVFDFETIATASDNFHPYNKLGQVKRLYKASGQGVDEFVTEMMVISKLQYRNLKRFHIIEGIARGLLYLHRDSDQELYRDLKASNILMLNSEIVSLLPTPKEPAFVHWQKASKR</sequence>
<evidence type="ECO:0000256" key="7">
    <source>
        <dbReference type="ARBA" id="ARBA00022741"/>
    </source>
</evidence>
<evidence type="ECO:0000256" key="14">
    <source>
        <dbReference type="SAM" id="Phobius"/>
    </source>
</evidence>
<dbReference type="GO" id="GO:0004674">
    <property type="term" value="F:protein serine/threonine kinase activity"/>
    <property type="evidence" value="ECO:0007669"/>
    <property type="project" value="UniProtKB-KW"/>
</dbReference>
<evidence type="ECO:0000256" key="3">
    <source>
        <dbReference type="ARBA" id="ARBA00022475"/>
    </source>
</evidence>
<evidence type="ECO:0000256" key="11">
    <source>
        <dbReference type="ARBA" id="ARBA00023180"/>
    </source>
</evidence>
<evidence type="ECO:0000256" key="12">
    <source>
        <dbReference type="ARBA" id="ARBA00047899"/>
    </source>
</evidence>
<keyword evidence="14" id="KW-1133">Transmembrane helix</keyword>
<evidence type="ECO:0000256" key="2">
    <source>
        <dbReference type="ARBA" id="ARBA00012513"/>
    </source>
</evidence>
<dbReference type="InterPro" id="IPR004864">
    <property type="entry name" value="LEA_2"/>
</dbReference>
<comment type="subcellular location">
    <subcellularLocation>
        <location evidence="1">Cell membrane</location>
        <topology evidence="1">Single-pass type I membrane protein</topology>
    </subcellularLocation>
</comment>
<dbReference type="PROSITE" id="PS00108">
    <property type="entry name" value="PROTEIN_KINASE_ST"/>
    <property type="match status" value="1"/>
</dbReference>
<name>A0A371H7G4_MUCPR</name>
<keyword evidence="5" id="KW-0808">Transferase</keyword>
<dbReference type="FunFam" id="1.10.510.10:FF:000060">
    <property type="entry name" value="G-type lectin S-receptor-like serine/threonine-protein kinase"/>
    <property type="match status" value="1"/>
</dbReference>
<accession>A0A371H7G4</accession>
<dbReference type="PANTHER" id="PTHR27002">
    <property type="entry name" value="RECEPTOR-LIKE SERINE/THREONINE-PROTEIN KINASE SD1-8"/>
    <property type="match status" value="1"/>
</dbReference>
<dbReference type="PROSITE" id="PS50011">
    <property type="entry name" value="PROTEIN_KINASE_DOM"/>
    <property type="match status" value="1"/>
</dbReference>
<dbReference type="Gene3D" id="3.30.200.20">
    <property type="entry name" value="Phosphorylase Kinase, domain 1"/>
    <property type="match status" value="1"/>
</dbReference>
<dbReference type="SUPFAM" id="SSF56112">
    <property type="entry name" value="Protein kinase-like (PK-like)"/>
    <property type="match status" value="2"/>
</dbReference>
<feature type="non-terminal residue" evidence="19">
    <location>
        <position position="1"/>
    </location>
</feature>
<dbReference type="Pfam" id="PF03168">
    <property type="entry name" value="LEA_2"/>
    <property type="match status" value="1"/>
</dbReference>
<keyword evidence="7" id="KW-0547">Nucleotide-binding</keyword>
<dbReference type="Pfam" id="PF07714">
    <property type="entry name" value="PK_Tyr_Ser-Thr"/>
    <property type="match status" value="1"/>
</dbReference>
<dbReference type="EC" id="2.7.11.1" evidence="2"/>
<dbReference type="CDD" id="cd00028">
    <property type="entry name" value="B_lectin"/>
    <property type="match status" value="1"/>
</dbReference>
<keyword evidence="3" id="KW-1003">Cell membrane</keyword>
<dbReference type="OrthoDB" id="4062651at2759"/>
<protein>
    <recommendedName>
        <fullName evidence="2">non-specific serine/threonine protein kinase</fullName>
        <ecNumber evidence="2">2.7.11.1</ecNumber>
    </recommendedName>
</protein>
<dbReference type="Pfam" id="PF01453">
    <property type="entry name" value="B_lectin"/>
    <property type="match status" value="1"/>
</dbReference>
<evidence type="ECO:0000256" key="4">
    <source>
        <dbReference type="ARBA" id="ARBA00022527"/>
    </source>
</evidence>
<dbReference type="GO" id="GO:0030246">
    <property type="term" value="F:carbohydrate binding"/>
    <property type="evidence" value="ECO:0007669"/>
    <property type="project" value="UniProtKB-KW"/>
</dbReference>
<evidence type="ECO:0000256" key="5">
    <source>
        <dbReference type="ARBA" id="ARBA00022679"/>
    </source>
</evidence>
<feature type="domain" description="Bulb-type lectin" evidence="17">
    <location>
        <begin position="27"/>
        <end position="147"/>
    </location>
</feature>
<dbReference type="Gene3D" id="1.10.510.10">
    <property type="entry name" value="Transferase(Phosphotransferase) domain 1"/>
    <property type="match status" value="2"/>
</dbReference>
<evidence type="ECO:0000313" key="19">
    <source>
        <dbReference type="EMBL" id="RDX98727.1"/>
    </source>
</evidence>
<dbReference type="InterPro" id="IPR001245">
    <property type="entry name" value="Ser-Thr/Tyr_kinase_cat_dom"/>
</dbReference>
<dbReference type="PANTHER" id="PTHR27002:SF1082">
    <property type="entry name" value="OS06G0693000 PROTEIN"/>
    <property type="match status" value="1"/>
</dbReference>
<dbReference type="InterPro" id="IPR011009">
    <property type="entry name" value="Kinase-like_dom_sf"/>
</dbReference>
<feature type="transmembrane region" description="Helical" evidence="14">
    <location>
        <begin position="442"/>
        <end position="462"/>
    </location>
</feature>
<dbReference type="FunFam" id="3.30.200.20:FF:000195">
    <property type="entry name" value="G-type lectin S-receptor-like serine/threonine-protein kinase"/>
    <property type="match status" value="1"/>
</dbReference>
<dbReference type="Pfam" id="PF00954">
    <property type="entry name" value="S_locus_glycop"/>
    <property type="match status" value="1"/>
</dbReference>
<dbReference type="SMART" id="SM00473">
    <property type="entry name" value="PAN_AP"/>
    <property type="match status" value="1"/>
</dbReference>
<dbReference type="Proteomes" id="UP000257109">
    <property type="component" value="Unassembled WGS sequence"/>
</dbReference>
<evidence type="ECO:0000256" key="13">
    <source>
        <dbReference type="ARBA" id="ARBA00048679"/>
    </source>
</evidence>
<dbReference type="InterPro" id="IPR036426">
    <property type="entry name" value="Bulb-type_lectin_dom_sf"/>
</dbReference>
<feature type="domain" description="Apple" evidence="18">
    <location>
        <begin position="338"/>
        <end position="421"/>
    </location>
</feature>
<dbReference type="CDD" id="cd01098">
    <property type="entry name" value="PAN_AP_plant"/>
    <property type="match status" value="1"/>
</dbReference>
<keyword evidence="9" id="KW-0067">ATP-binding</keyword>
<dbReference type="PROSITE" id="PS50948">
    <property type="entry name" value="PAN"/>
    <property type="match status" value="1"/>
</dbReference>
<keyword evidence="6 15" id="KW-0732">Signal</keyword>
<dbReference type="GO" id="GO:0005886">
    <property type="term" value="C:plasma membrane"/>
    <property type="evidence" value="ECO:0007669"/>
    <property type="project" value="UniProtKB-SubCell"/>
</dbReference>
<evidence type="ECO:0000256" key="9">
    <source>
        <dbReference type="ARBA" id="ARBA00022840"/>
    </source>
</evidence>
<comment type="catalytic activity">
    <reaction evidence="12">
        <text>L-threonyl-[protein] + ATP = O-phospho-L-threonyl-[protein] + ADP + H(+)</text>
        <dbReference type="Rhea" id="RHEA:46608"/>
        <dbReference type="Rhea" id="RHEA-COMP:11060"/>
        <dbReference type="Rhea" id="RHEA-COMP:11605"/>
        <dbReference type="ChEBI" id="CHEBI:15378"/>
        <dbReference type="ChEBI" id="CHEBI:30013"/>
        <dbReference type="ChEBI" id="CHEBI:30616"/>
        <dbReference type="ChEBI" id="CHEBI:61977"/>
        <dbReference type="ChEBI" id="CHEBI:456216"/>
        <dbReference type="EC" id="2.7.11.1"/>
    </reaction>
</comment>